<keyword evidence="2" id="KW-1185">Reference proteome</keyword>
<reference evidence="1 2" key="2">
    <citation type="journal article" date="2013" name="Plant Cell Physiol.">
        <title>Rice Annotation Project Database (RAP-DB): an integrative and interactive database for rice genomics.</title>
        <authorList>
            <person name="Sakai H."/>
            <person name="Lee S.S."/>
            <person name="Tanaka T."/>
            <person name="Numa H."/>
            <person name="Kim J."/>
            <person name="Kawahara Y."/>
            <person name="Wakimoto H."/>
            <person name="Yang C.C."/>
            <person name="Iwamoto M."/>
            <person name="Abe T."/>
            <person name="Yamada Y."/>
            <person name="Muto A."/>
            <person name="Inokuchi H."/>
            <person name="Ikemura T."/>
            <person name="Matsumoto T."/>
            <person name="Sasaki T."/>
            <person name="Itoh T."/>
        </authorList>
    </citation>
    <scope>NUCLEOTIDE SEQUENCE [LARGE SCALE GENOMIC DNA]</scope>
    <source>
        <strain evidence="2">cv. Nipponbare</strain>
    </source>
</reference>
<dbReference type="AlphaFoldDB" id="A0A0P0VNU3"/>
<sequence length="116" mass="12803">MALVDAALMPLHPEEENEDMPGSPCAAPGLGQLGKALHICMQGKKRTQSTFARLDRIWDDKRNKGTNVQSSKRLLETDSENLCTQRLIWNAKETGMIASCIVVMVDIFRGVQNSSS</sequence>
<dbReference type="PaxDb" id="39947-A0A0P0VNU3"/>
<protein>
    <submittedName>
        <fullName evidence="1">Os02g0705551 protein</fullName>
    </submittedName>
</protein>
<dbReference type="InParanoid" id="A0A0P0VNU3"/>
<reference evidence="2" key="1">
    <citation type="journal article" date="2005" name="Nature">
        <title>The map-based sequence of the rice genome.</title>
        <authorList>
            <consortium name="International rice genome sequencing project (IRGSP)"/>
            <person name="Matsumoto T."/>
            <person name="Wu J."/>
            <person name="Kanamori H."/>
            <person name="Katayose Y."/>
            <person name="Fujisawa M."/>
            <person name="Namiki N."/>
            <person name="Mizuno H."/>
            <person name="Yamamoto K."/>
            <person name="Antonio B.A."/>
            <person name="Baba T."/>
            <person name="Sakata K."/>
            <person name="Nagamura Y."/>
            <person name="Aoki H."/>
            <person name="Arikawa K."/>
            <person name="Arita K."/>
            <person name="Bito T."/>
            <person name="Chiden Y."/>
            <person name="Fujitsuka N."/>
            <person name="Fukunaka R."/>
            <person name="Hamada M."/>
            <person name="Harada C."/>
            <person name="Hayashi A."/>
            <person name="Hijishita S."/>
            <person name="Honda M."/>
            <person name="Hosokawa S."/>
            <person name="Ichikawa Y."/>
            <person name="Idonuma A."/>
            <person name="Iijima M."/>
            <person name="Ikeda M."/>
            <person name="Ikeno M."/>
            <person name="Ito K."/>
            <person name="Ito S."/>
            <person name="Ito T."/>
            <person name="Ito Y."/>
            <person name="Ito Y."/>
            <person name="Iwabuchi A."/>
            <person name="Kamiya K."/>
            <person name="Karasawa W."/>
            <person name="Kurita K."/>
            <person name="Katagiri S."/>
            <person name="Kikuta A."/>
            <person name="Kobayashi H."/>
            <person name="Kobayashi N."/>
            <person name="Machita K."/>
            <person name="Maehara T."/>
            <person name="Masukawa M."/>
            <person name="Mizubayashi T."/>
            <person name="Mukai Y."/>
            <person name="Nagasaki H."/>
            <person name="Nagata Y."/>
            <person name="Naito S."/>
            <person name="Nakashima M."/>
            <person name="Nakama Y."/>
            <person name="Nakamichi Y."/>
            <person name="Nakamura M."/>
            <person name="Meguro A."/>
            <person name="Negishi M."/>
            <person name="Ohta I."/>
            <person name="Ohta T."/>
            <person name="Okamoto M."/>
            <person name="Ono N."/>
            <person name="Saji S."/>
            <person name="Sakaguchi M."/>
            <person name="Sakai K."/>
            <person name="Shibata M."/>
            <person name="Shimokawa T."/>
            <person name="Song J."/>
            <person name="Takazaki Y."/>
            <person name="Terasawa K."/>
            <person name="Tsugane M."/>
            <person name="Tsuji K."/>
            <person name="Ueda S."/>
            <person name="Waki K."/>
            <person name="Yamagata H."/>
            <person name="Yamamoto M."/>
            <person name="Yamamoto S."/>
            <person name="Yamane H."/>
            <person name="Yoshiki S."/>
            <person name="Yoshihara R."/>
            <person name="Yukawa K."/>
            <person name="Zhong H."/>
            <person name="Yano M."/>
            <person name="Yuan Q."/>
            <person name="Ouyang S."/>
            <person name="Liu J."/>
            <person name="Jones K.M."/>
            <person name="Gansberger K."/>
            <person name="Moffat K."/>
            <person name="Hill J."/>
            <person name="Bera J."/>
            <person name="Fadrosh D."/>
            <person name="Jin S."/>
            <person name="Johri S."/>
            <person name="Kim M."/>
            <person name="Overton L."/>
            <person name="Reardon M."/>
            <person name="Tsitrin T."/>
            <person name="Vuong H."/>
            <person name="Weaver B."/>
            <person name="Ciecko A."/>
            <person name="Tallon L."/>
            <person name="Jackson J."/>
            <person name="Pai G."/>
            <person name="Aken S.V."/>
            <person name="Utterback T."/>
            <person name="Reidmuller S."/>
            <person name="Feldblyum T."/>
            <person name="Hsiao J."/>
            <person name="Zismann V."/>
            <person name="Iobst S."/>
            <person name="de Vazeille A.R."/>
            <person name="Buell C.R."/>
            <person name="Ying K."/>
            <person name="Li Y."/>
            <person name="Lu T."/>
            <person name="Huang Y."/>
            <person name="Zhao Q."/>
            <person name="Feng Q."/>
            <person name="Zhang L."/>
            <person name="Zhu J."/>
            <person name="Weng Q."/>
            <person name="Mu J."/>
            <person name="Lu Y."/>
            <person name="Fan D."/>
            <person name="Liu Y."/>
            <person name="Guan J."/>
            <person name="Zhang Y."/>
            <person name="Yu S."/>
            <person name="Liu X."/>
            <person name="Zhang Y."/>
            <person name="Hong G."/>
            <person name="Han B."/>
            <person name="Choisne N."/>
            <person name="Demange N."/>
            <person name="Orjeda G."/>
            <person name="Samain S."/>
            <person name="Cattolico L."/>
            <person name="Pelletier E."/>
            <person name="Couloux A."/>
            <person name="Segurens B."/>
            <person name="Wincker P."/>
            <person name="D'Hont A."/>
            <person name="Scarpelli C."/>
            <person name="Weissenbach J."/>
            <person name="Salanoubat M."/>
            <person name="Quetier F."/>
            <person name="Yu Y."/>
            <person name="Kim H.R."/>
            <person name="Rambo T."/>
            <person name="Currie J."/>
            <person name="Collura K."/>
            <person name="Luo M."/>
            <person name="Yang T."/>
            <person name="Ammiraju J.S.S."/>
            <person name="Engler F."/>
            <person name="Soderlund C."/>
            <person name="Wing R.A."/>
            <person name="Palmer L.E."/>
            <person name="de la Bastide M."/>
            <person name="Spiegel L."/>
            <person name="Nascimento L."/>
            <person name="Zutavern T."/>
            <person name="O'Shaughnessy A."/>
            <person name="Dike S."/>
            <person name="Dedhia N."/>
            <person name="Preston R."/>
            <person name="Balija V."/>
            <person name="McCombie W.R."/>
            <person name="Chow T."/>
            <person name="Chen H."/>
            <person name="Chung M."/>
            <person name="Chen C."/>
            <person name="Shaw J."/>
            <person name="Wu H."/>
            <person name="Hsiao K."/>
            <person name="Chao Y."/>
            <person name="Chu M."/>
            <person name="Cheng C."/>
            <person name="Hour A."/>
            <person name="Lee P."/>
            <person name="Lin S."/>
            <person name="Lin Y."/>
            <person name="Liou J."/>
            <person name="Liu S."/>
            <person name="Hsing Y."/>
            <person name="Raghuvanshi S."/>
            <person name="Mohanty A."/>
            <person name="Bharti A.K."/>
            <person name="Gaur A."/>
            <person name="Gupta V."/>
            <person name="Kumar D."/>
            <person name="Ravi V."/>
            <person name="Vij S."/>
            <person name="Kapur A."/>
            <person name="Khurana P."/>
            <person name="Khurana P."/>
            <person name="Khurana J.P."/>
            <person name="Tyagi A.K."/>
            <person name="Gaikwad K."/>
            <person name="Singh A."/>
            <person name="Dalal V."/>
            <person name="Srivastava S."/>
            <person name="Dixit A."/>
            <person name="Pal A.K."/>
            <person name="Ghazi I.A."/>
            <person name="Yadav M."/>
            <person name="Pandit A."/>
            <person name="Bhargava A."/>
            <person name="Sureshbabu K."/>
            <person name="Batra K."/>
            <person name="Sharma T.R."/>
            <person name="Mohapatra T."/>
            <person name="Singh N.K."/>
            <person name="Messing J."/>
            <person name="Nelson A.B."/>
            <person name="Fuks G."/>
            <person name="Kavchok S."/>
            <person name="Keizer G."/>
            <person name="Linton E."/>
            <person name="Llaca V."/>
            <person name="Song R."/>
            <person name="Tanyolac B."/>
            <person name="Young S."/>
            <person name="Ho-Il K."/>
            <person name="Hahn J.H."/>
            <person name="Sangsakoo G."/>
            <person name="Vanavichit A."/>
            <person name="de Mattos Luiz.A.T."/>
            <person name="Zimmer P.D."/>
            <person name="Malone G."/>
            <person name="Dellagostin O."/>
            <person name="de Oliveira A.C."/>
            <person name="Bevan M."/>
            <person name="Bancroft I."/>
            <person name="Minx P."/>
            <person name="Cordum H."/>
            <person name="Wilson R."/>
            <person name="Cheng Z."/>
            <person name="Jin W."/>
            <person name="Jiang J."/>
            <person name="Leong S.A."/>
            <person name="Iwama H."/>
            <person name="Gojobori T."/>
            <person name="Itoh T."/>
            <person name="Niimura Y."/>
            <person name="Fujii Y."/>
            <person name="Habara T."/>
            <person name="Sakai H."/>
            <person name="Sato Y."/>
            <person name="Wilson G."/>
            <person name="Kumar K."/>
            <person name="McCouch S."/>
            <person name="Juretic N."/>
            <person name="Hoen D."/>
            <person name="Wright S."/>
            <person name="Bruskiewich R."/>
            <person name="Bureau T."/>
            <person name="Miyao A."/>
            <person name="Hirochika H."/>
            <person name="Nishikawa T."/>
            <person name="Kadowaki K."/>
            <person name="Sugiura M."/>
            <person name="Burr B."/>
            <person name="Sasaki T."/>
        </authorList>
    </citation>
    <scope>NUCLEOTIDE SEQUENCE [LARGE SCALE GENOMIC DNA]</scope>
    <source>
        <strain evidence="2">cv. Nipponbare</strain>
    </source>
</reference>
<name>A0A0P0VNU3_ORYSJ</name>
<evidence type="ECO:0000313" key="2">
    <source>
        <dbReference type="Proteomes" id="UP000059680"/>
    </source>
</evidence>
<gene>
    <name evidence="1" type="ordered locus">Os02g0705551</name>
    <name evidence="1" type="ORF">OSNPB_020705551</name>
</gene>
<evidence type="ECO:0000313" key="1">
    <source>
        <dbReference type="EMBL" id="BAS80518.1"/>
    </source>
</evidence>
<dbReference type="Proteomes" id="UP000059680">
    <property type="component" value="Chromosome 2"/>
</dbReference>
<accession>A0A0P0VNU3</accession>
<reference evidence="1 2" key="3">
    <citation type="journal article" date="2013" name="Rice">
        <title>Improvement of the Oryza sativa Nipponbare reference genome using next generation sequence and optical map data.</title>
        <authorList>
            <person name="Kawahara Y."/>
            <person name="de la Bastide M."/>
            <person name="Hamilton J.P."/>
            <person name="Kanamori H."/>
            <person name="McCombie W.R."/>
            <person name="Ouyang S."/>
            <person name="Schwartz D.C."/>
            <person name="Tanaka T."/>
            <person name="Wu J."/>
            <person name="Zhou S."/>
            <person name="Childs K.L."/>
            <person name="Davidson R.M."/>
            <person name="Lin H."/>
            <person name="Quesada-Ocampo L."/>
            <person name="Vaillancourt B."/>
            <person name="Sakai H."/>
            <person name="Lee S.S."/>
            <person name="Kim J."/>
            <person name="Numa H."/>
            <person name="Itoh T."/>
            <person name="Buell C.R."/>
            <person name="Matsumoto T."/>
        </authorList>
    </citation>
    <scope>NUCLEOTIDE SEQUENCE [LARGE SCALE GENOMIC DNA]</scope>
    <source>
        <strain evidence="2">cv. Nipponbare</strain>
    </source>
</reference>
<dbReference type="EMBL" id="AP014958">
    <property type="protein sequence ID" value="BAS80518.1"/>
    <property type="molecule type" value="Genomic_DNA"/>
</dbReference>
<proteinExistence type="predicted"/>
<organism evidence="1 2">
    <name type="scientific">Oryza sativa subsp. japonica</name>
    <name type="common">Rice</name>
    <dbReference type="NCBI Taxonomy" id="39947"/>
    <lineage>
        <taxon>Eukaryota</taxon>
        <taxon>Viridiplantae</taxon>
        <taxon>Streptophyta</taxon>
        <taxon>Embryophyta</taxon>
        <taxon>Tracheophyta</taxon>
        <taxon>Spermatophyta</taxon>
        <taxon>Magnoliopsida</taxon>
        <taxon>Liliopsida</taxon>
        <taxon>Poales</taxon>
        <taxon>Poaceae</taxon>
        <taxon>BOP clade</taxon>
        <taxon>Oryzoideae</taxon>
        <taxon>Oryzeae</taxon>
        <taxon>Oryzinae</taxon>
        <taxon>Oryza</taxon>
        <taxon>Oryza sativa</taxon>
    </lineage>
</organism>